<reference evidence="6 7" key="1">
    <citation type="journal article" date="2018" name="Plant J.">
        <title>Genome sequences of Chlorella sorokiniana UTEX 1602 and Micractinium conductrix SAG 241.80: implications to maltose excretion by a green alga.</title>
        <authorList>
            <person name="Arriola M.B."/>
            <person name="Velmurugan N."/>
            <person name="Zhang Y."/>
            <person name="Plunkett M.H."/>
            <person name="Hondzo H."/>
            <person name="Barney B.M."/>
        </authorList>
    </citation>
    <scope>NUCLEOTIDE SEQUENCE [LARGE SCALE GENOMIC DNA]</scope>
    <source>
        <strain evidence="7">UTEX 1602</strain>
    </source>
</reference>
<comment type="subcellular location">
    <subcellularLocation>
        <location evidence="1">Nucleus</location>
    </subcellularLocation>
</comment>
<proteinExistence type="inferred from homology"/>
<name>A0A2P6TR22_CHLSO</name>
<evidence type="ECO:0000313" key="6">
    <source>
        <dbReference type="EMBL" id="PRW56514.1"/>
    </source>
</evidence>
<sequence length="309" mass="32022">MVADPTALLATVAQAQQQLAQLEATAKGLIDELAASGGTGATPRLRELLANGERLVASVAQAGQQLGSVLPPSSAALPPAPDAAAVEAVWAQHAQQDRGAALLSTPVTRPAPSLAELQYSLAYLPSCRLQLLQGRQPTDSPAHATAMLLRCGRAFAAVVHLQQPGSLQPLRVGVLSAAEADTATSGGGSSGSTISLWAPSQHEVYRQLSAQAAAALQHFLAQQQQQQQAGSMGAASPLELLLLWLVTCSDVFTRPSTSSGTLLLADPAAVGGGLLPPLHRPWQLGWDQLWQAALNPRLRQAEHVGATES</sequence>
<dbReference type="OrthoDB" id="513223at2759"/>
<evidence type="ECO:0000256" key="3">
    <source>
        <dbReference type="ARBA" id="ARBA00023015"/>
    </source>
</evidence>
<dbReference type="AlphaFoldDB" id="A0A2P6TR22"/>
<protein>
    <submittedName>
        <fullName evidence="6">Mediator of RNA polymerase II transcription subunit 27</fullName>
    </submittedName>
</protein>
<keyword evidence="3" id="KW-0805">Transcription regulation</keyword>
<keyword evidence="5" id="KW-0539">Nucleus</keyword>
<evidence type="ECO:0000256" key="2">
    <source>
        <dbReference type="ARBA" id="ARBA00008048"/>
    </source>
</evidence>
<evidence type="ECO:0000313" key="7">
    <source>
        <dbReference type="Proteomes" id="UP000239899"/>
    </source>
</evidence>
<dbReference type="STRING" id="3076.A0A2P6TR22"/>
<evidence type="ECO:0000256" key="4">
    <source>
        <dbReference type="ARBA" id="ARBA00023163"/>
    </source>
</evidence>
<dbReference type="GO" id="GO:0016592">
    <property type="term" value="C:mediator complex"/>
    <property type="evidence" value="ECO:0007669"/>
    <property type="project" value="InterPro"/>
</dbReference>
<dbReference type="PANTHER" id="PTHR13130">
    <property type="entry name" value="34 KDA TRANSCRIPTIONAL CO-ACTIVATOR-RELATED"/>
    <property type="match status" value="1"/>
</dbReference>
<comment type="similarity">
    <text evidence="2">Belongs to the Mediator complex subunit 27 family.</text>
</comment>
<dbReference type="EMBL" id="LHPG02000008">
    <property type="protein sequence ID" value="PRW56514.1"/>
    <property type="molecule type" value="Genomic_DNA"/>
</dbReference>
<evidence type="ECO:0000256" key="1">
    <source>
        <dbReference type="ARBA" id="ARBA00004123"/>
    </source>
</evidence>
<evidence type="ECO:0000256" key="5">
    <source>
        <dbReference type="ARBA" id="ARBA00023242"/>
    </source>
</evidence>
<dbReference type="Proteomes" id="UP000239899">
    <property type="component" value="Unassembled WGS sequence"/>
</dbReference>
<comment type="caution">
    <text evidence="6">The sequence shown here is derived from an EMBL/GenBank/DDBJ whole genome shotgun (WGS) entry which is preliminary data.</text>
</comment>
<keyword evidence="4" id="KW-0804">Transcription</keyword>
<dbReference type="GO" id="GO:0003713">
    <property type="term" value="F:transcription coactivator activity"/>
    <property type="evidence" value="ECO:0007669"/>
    <property type="project" value="TreeGrafter"/>
</dbReference>
<dbReference type="InterPro" id="IPR021627">
    <property type="entry name" value="Mediator_Med27"/>
</dbReference>
<dbReference type="GO" id="GO:0006357">
    <property type="term" value="P:regulation of transcription by RNA polymerase II"/>
    <property type="evidence" value="ECO:0007669"/>
    <property type="project" value="TreeGrafter"/>
</dbReference>
<keyword evidence="7" id="KW-1185">Reference proteome</keyword>
<accession>A0A2P6TR22</accession>
<organism evidence="6 7">
    <name type="scientific">Chlorella sorokiniana</name>
    <name type="common">Freshwater green alga</name>
    <dbReference type="NCBI Taxonomy" id="3076"/>
    <lineage>
        <taxon>Eukaryota</taxon>
        <taxon>Viridiplantae</taxon>
        <taxon>Chlorophyta</taxon>
        <taxon>core chlorophytes</taxon>
        <taxon>Trebouxiophyceae</taxon>
        <taxon>Chlorellales</taxon>
        <taxon>Chlorellaceae</taxon>
        <taxon>Chlorella clade</taxon>
        <taxon>Chlorella</taxon>
    </lineage>
</organism>
<dbReference type="Pfam" id="PF11571">
    <property type="entry name" value="Med27"/>
    <property type="match status" value="1"/>
</dbReference>
<dbReference type="PANTHER" id="PTHR13130:SF4">
    <property type="entry name" value="MEDIATOR OF RNA POLYMERASE II TRANSCRIPTION SUBUNIT 27"/>
    <property type="match status" value="1"/>
</dbReference>
<gene>
    <name evidence="6" type="ORF">C2E21_4694</name>
</gene>